<keyword evidence="2 4" id="KW-0472">Membrane</keyword>
<feature type="transmembrane region" description="Helical" evidence="4">
    <location>
        <begin position="106"/>
        <end position="126"/>
    </location>
</feature>
<accession>A0ABN2W235</accession>
<organism evidence="5 6">
    <name type="scientific">Aeromicrobium halocynthiae</name>
    <dbReference type="NCBI Taxonomy" id="560557"/>
    <lineage>
        <taxon>Bacteria</taxon>
        <taxon>Bacillati</taxon>
        <taxon>Actinomycetota</taxon>
        <taxon>Actinomycetes</taxon>
        <taxon>Propionibacteriales</taxon>
        <taxon>Nocardioidaceae</taxon>
        <taxon>Aeromicrobium</taxon>
    </lineage>
</organism>
<evidence type="ECO:0000256" key="2">
    <source>
        <dbReference type="PIRNR" id="PIRNR016661"/>
    </source>
</evidence>
<keyword evidence="4" id="KW-0812">Transmembrane</keyword>
<evidence type="ECO:0000256" key="1">
    <source>
        <dbReference type="ARBA" id="ARBA00010692"/>
    </source>
</evidence>
<dbReference type="PANTHER" id="PTHR34295">
    <property type="entry name" value="BIOTIN TRANSPORTER BIOY"/>
    <property type="match status" value="1"/>
</dbReference>
<dbReference type="EMBL" id="BAAAPY010000008">
    <property type="protein sequence ID" value="GAA2081316.1"/>
    <property type="molecule type" value="Genomic_DNA"/>
</dbReference>
<protein>
    <recommendedName>
        <fullName evidence="2">Biotin transporter</fullName>
    </recommendedName>
</protein>
<evidence type="ECO:0000256" key="3">
    <source>
        <dbReference type="SAM" id="MobiDB-lite"/>
    </source>
</evidence>
<feature type="transmembrane region" description="Helical" evidence="4">
    <location>
        <begin position="170"/>
        <end position="194"/>
    </location>
</feature>
<proteinExistence type="inferred from homology"/>
<keyword evidence="2" id="KW-0813">Transport</keyword>
<feature type="transmembrane region" description="Helical" evidence="4">
    <location>
        <begin position="133"/>
        <end position="158"/>
    </location>
</feature>
<comment type="subcellular location">
    <subcellularLocation>
        <location evidence="2">Cell membrane</location>
        <topology evidence="2">Multi-pass membrane protein</topology>
    </subcellularLocation>
</comment>
<feature type="region of interest" description="Disordered" evidence="3">
    <location>
        <begin position="1"/>
        <end position="22"/>
    </location>
</feature>
<dbReference type="PIRSF" id="PIRSF016661">
    <property type="entry name" value="BioY"/>
    <property type="match status" value="1"/>
</dbReference>
<comment type="similarity">
    <text evidence="1 2">Belongs to the BioY family.</text>
</comment>
<dbReference type="RefSeq" id="WP_344328436.1">
    <property type="nucleotide sequence ID" value="NZ_BAAAPY010000008.1"/>
</dbReference>
<name>A0ABN2W235_9ACTN</name>
<gene>
    <name evidence="5" type="primary">bioY</name>
    <name evidence="5" type="ORF">GCM10009821_22410</name>
</gene>
<evidence type="ECO:0000313" key="5">
    <source>
        <dbReference type="EMBL" id="GAA2081316.1"/>
    </source>
</evidence>
<dbReference type="Proteomes" id="UP001501480">
    <property type="component" value="Unassembled WGS sequence"/>
</dbReference>
<keyword evidence="4" id="KW-1133">Transmembrane helix</keyword>
<comment type="caution">
    <text evidence="5">The sequence shown here is derived from an EMBL/GenBank/DDBJ whole genome shotgun (WGS) entry which is preliminary data.</text>
</comment>
<keyword evidence="6" id="KW-1185">Reference proteome</keyword>
<feature type="transmembrane region" description="Helical" evidence="4">
    <location>
        <begin position="26"/>
        <end position="45"/>
    </location>
</feature>
<dbReference type="Gene3D" id="1.10.1760.20">
    <property type="match status" value="1"/>
</dbReference>
<sequence>MPSTESPSPSRPAHTGRRAPSTSTDLALVTSFAALIAVCAILPALPLGVVGVPLTLQMFGIFLAGAVLGGRRGFLAVLLYLAVGTAGLPVFSQGAGGLAVWGGATAGYLVAFPFAALLVGVVASTLARRAAGVYVVGVAVAAAVATLAVVTPVGALGLSLRLGLSLSEAWAAAAPFIAADLVKGVVAAIVAGAVHRAFPQVLAR</sequence>
<dbReference type="InterPro" id="IPR003784">
    <property type="entry name" value="BioY"/>
</dbReference>
<reference evidence="5 6" key="1">
    <citation type="journal article" date="2019" name="Int. J. Syst. Evol. Microbiol.">
        <title>The Global Catalogue of Microorganisms (GCM) 10K type strain sequencing project: providing services to taxonomists for standard genome sequencing and annotation.</title>
        <authorList>
            <consortium name="The Broad Institute Genomics Platform"/>
            <consortium name="The Broad Institute Genome Sequencing Center for Infectious Disease"/>
            <person name="Wu L."/>
            <person name="Ma J."/>
        </authorList>
    </citation>
    <scope>NUCLEOTIDE SEQUENCE [LARGE SCALE GENOMIC DNA]</scope>
    <source>
        <strain evidence="5 6">JCM 15749</strain>
    </source>
</reference>
<keyword evidence="2" id="KW-1003">Cell membrane</keyword>
<dbReference type="Pfam" id="PF02632">
    <property type="entry name" value="BioY"/>
    <property type="match status" value="1"/>
</dbReference>
<evidence type="ECO:0000256" key="4">
    <source>
        <dbReference type="SAM" id="Phobius"/>
    </source>
</evidence>
<dbReference type="PANTHER" id="PTHR34295:SF1">
    <property type="entry name" value="BIOTIN TRANSPORTER BIOY"/>
    <property type="match status" value="1"/>
</dbReference>
<evidence type="ECO:0000313" key="6">
    <source>
        <dbReference type="Proteomes" id="UP001501480"/>
    </source>
</evidence>